<dbReference type="Proteomes" id="UP001596442">
    <property type="component" value="Unassembled WGS sequence"/>
</dbReference>
<keyword evidence="1" id="KW-0472">Membrane</keyword>
<evidence type="ECO:0000256" key="1">
    <source>
        <dbReference type="SAM" id="Phobius"/>
    </source>
</evidence>
<feature type="transmembrane region" description="Helical" evidence="1">
    <location>
        <begin position="15"/>
        <end position="37"/>
    </location>
</feature>
<evidence type="ECO:0000313" key="3">
    <source>
        <dbReference type="Proteomes" id="UP001596442"/>
    </source>
</evidence>
<name>A0ABD5S7S3_9EURY</name>
<organism evidence="2 3">
    <name type="scientific">Halorubrum tibetense</name>
    <dbReference type="NCBI Taxonomy" id="175631"/>
    <lineage>
        <taxon>Archaea</taxon>
        <taxon>Methanobacteriati</taxon>
        <taxon>Methanobacteriota</taxon>
        <taxon>Stenosarchaea group</taxon>
        <taxon>Halobacteria</taxon>
        <taxon>Halobacteriales</taxon>
        <taxon>Haloferacaceae</taxon>
        <taxon>Halorubrum</taxon>
    </lineage>
</organism>
<gene>
    <name evidence="2" type="ORF">ACFQEU_03300</name>
</gene>
<dbReference type="AlphaFoldDB" id="A0ABD5S7S3"/>
<keyword evidence="3" id="KW-1185">Reference proteome</keyword>
<proteinExistence type="predicted"/>
<reference evidence="2 3" key="1">
    <citation type="journal article" date="2019" name="Int. J. Syst. Evol. Microbiol.">
        <title>The Global Catalogue of Microorganisms (GCM) 10K type strain sequencing project: providing services to taxonomists for standard genome sequencing and annotation.</title>
        <authorList>
            <consortium name="The Broad Institute Genomics Platform"/>
            <consortium name="The Broad Institute Genome Sequencing Center for Infectious Disease"/>
            <person name="Wu L."/>
            <person name="Ma J."/>
        </authorList>
    </citation>
    <scope>NUCLEOTIDE SEQUENCE [LARGE SCALE GENOMIC DNA]</scope>
    <source>
        <strain evidence="2 3">CGMCC 1.3239</strain>
    </source>
</reference>
<keyword evidence="1" id="KW-1133">Transmembrane helix</keyword>
<feature type="transmembrane region" description="Helical" evidence="1">
    <location>
        <begin position="52"/>
        <end position="71"/>
    </location>
</feature>
<comment type="caution">
    <text evidence="2">The sequence shown here is derived from an EMBL/GenBank/DDBJ whole genome shotgun (WGS) entry which is preliminary data.</text>
</comment>
<evidence type="ECO:0000313" key="2">
    <source>
        <dbReference type="EMBL" id="MFC6752498.1"/>
    </source>
</evidence>
<feature type="transmembrane region" description="Helical" evidence="1">
    <location>
        <begin position="111"/>
        <end position="137"/>
    </location>
</feature>
<dbReference type="RefSeq" id="WP_379779254.1">
    <property type="nucleotide sequence ID" value="NZ_JBHSWW010000023.1"/>
</dbReference>
<dbReference type="EMBL" id="JBHSWW010000023">
    <property type="protein sequence ID" value="MFC6752498.1"/>
    <property type="molecule type" value="Genomic_DNA"/>
</dbReference>
<keyword evidence="1" id="KW-0812">Transmembrane</keyword>
<protein>
    <submittedName>
        <fullName evidence="2">Uncharacterized protein</fullName>
    </submittedName>
</protein>
<accession>A0ABD5S7S3</accession>
<sequence>MATSEALLVGRERDLAVKLVGGFAALVALAMVAAVVADPVDAPVASVLTERVVPLLVFYAPAPVAALGAYARCGGPACLAVGIVPAVVFAVLVAVGTLVGVPNVGGGDALLGSLTVGFALVGVSGAFLGYCVGVAAAMAADLLGIGSDDSEA</sequence>
<feature type="transmembrane region" description="Helical" evidence="1">
    <location>
        <begin position="78"/>
        <end position="99"/>
    </location>
</feature>